<accession>A0ABY7BTI1</accession>
<protein>
    <submittedName>
        <fullName evidence="2">Uncharacterized protein</fullName>
    </submittedName>
</protein>
<proteinExistence type="predicted"/>
<keyword evidence="1" id="KW-0472">Membrane</keyword>
<organism evidence="2 3">
    <name type="scientific">Candidatus Phytoplasma rubi</name>
    <dbReference type="NCBI Taxonomy" id="399025"/>
    <lineage>
        <taxon>Bacteria</taxon>
        <taxon>Bacillati</taxon>
        <taxon>Mycoplasmatota</taxon>
        <taxon>Mollicutes</taxon>
        <taxon>Acholeplasmatales</taxon>
        <taxon>Acholeplasmataceae</taxon>
        <taxon>Candidatus Phytoplasma</taxon>
        <taxon>16SrV (Elm yellows group)</taxon>
    </lineage>
</organism>
<sequence>MNKKKTILKNFFCSLLFKSLYILSNLFFNSCSYDKIYSYIYFLNCKILIFILICLIFFDNFCYFIL</sequence>
<reference evidence="2 3" key="1">
    <citation type="journal article" date="2023" name="Microbiol. Resour. Announc.">
        <title>Complete Genome of 'Candidatus Phytoplasma rubi' RS, a Phytopathogenic Bacterium Associated with Rubus Stunt Disease.</title>
        <authorList>
            <person name="Duckeck D."/>
            <person name="Zubert C."/>
            <person name="Bohm J.W."/>
            <person name="Carminati G."/>
            <person name="Schneider B."/>
            <person name="Kube M."/>
        </authorList>
    </citation>
    <scope>NUCLEOTIDE SEQUENCE [LARGE SCALE GENOMIC DNA]</scope>
    <source>
        <strain evidence="2 3">RS</strain>
    </source>
</reference>
<keyword evidence="1" id="KW-0812">Transmembrane</keyword>
<name>A0ABY7BTI1_9MOLU</name>
<dbReference type="Proteomes" id="UP001164727">
    <property type="component" value="Chromosome"/>
</dbReference>
<gene>
    <name evidence="2" type="ORF">RS022_03620</name>
</gene>
<keyword evidence="3" id="KW-1185">Reference proteome</keyword>
<dbReference type="EMBL" id="CP114006">
    <property type="protein sequence ID" value="WAN63290.1"/>
    <property type="molecule type" value="Genomic_DNA"/>
</dbReference>
<feature type="transmembrane region" description="Helical" evidence="1">
    <location>
        <begin position="7"/>
        <end position="28"/>
    </location>
</feature>
<evidence type="ECO:0000313" key="3">
    <source>
        <dbReference type="Proteomes" id="UP001164727"/>
    </source>
</evidence>
<keyword evidence="1" id="KW-1133">Transmembrane helix</keyword>
<evidence type="ECO:0000313" key="2">
    <source>
        <dbReference type="EMBL" id="WAN63290.1"/>
    </source>
</evidence>
<feature type="transmembrane region" description="Helical" evidence="1">
    <location>
        <begin position="40"/>
        <end position="65"/>
    </location>
</feature>
<evidence type="ECO:0000256" key="1">
    <source>
        <dbReference type="SAM" id="Phobius"/>
    </source>
</evidence>